<keyword evidence="3" id="KW-1185">Reference proteome</keyword>
<organism evidence="2 3">
    <name type="scientific">Podospora pseudopauciseta</name>
    <dbReference type="NCBI Taxonomy" id="2093780"/>
    <lineage>
        <taxon>Eukaryota</taxon>
        <taxon>Fungi</taxon>
        <taxon>Dikarya</taxon>
        <taxon>Ascomycota</taxon>
        <taxon>Pezizomycotina</taxon>
        <taxon>Sordariomycetes</taxon>
        <taxon>Sordariomycetidae</taxon>
        <taxon>Sordariales</taxon>
        <taxon>Podosporaceae</taxon>
        <taxon>Podospora</taxon>
    </lineage>
</organism>
<dbReference type="InterPro" id="IPR010730">
    <property type="entry name" value="HET"/>
</dbReference>
<sequence>MATPTKLCIFCRSVEPISQPCAALPTSKAIELIAPLRAHEEALILGLQQQPSALCQRCAAFDIVRVFKDSNPLDNSKAEYHTLDYRHSSRQYEMDFGELASLVLSPSCPLCRLIFRIFPRVGLGTTDVMLKLVPFRSYVQRGGWNLFPAQLRTNPAIFLGVNSGGTSIINEREPRPLGGEVRRFGYRTGESIALAGTTRSGNARHLDRFVDFSRFSGALEDCIKNHGPTCQVTASPELSLTRMIDVIDRKVVPYPDGCDYFALSYVWGGVMPAADALDGKTLPDTIEDAIAVTCKLGRRYLWVDALCIDQTPNPTPIQRREKEKQLRIMDQIYSSATLTLVAVAGNNSNAGLPGVARPRTHQLRETIAGHTVFTVPPTVGEEIAASTWSTRAWTLQESMLSVRYLFFTSTQVEFACPEHRLPETLEITKTVPSWPQSMPGILKSVELVLSQWKQAPDDLLGSMYWTCIMDYTARRMTNDEDSLNALAGIIAVLEKNVPAAACVWGLPLAAFPRFLGWMHLCEGGTPKRRSAFPSWSWAGWEGEVSLNEALQMSREKRRMRFHDLTCDMEIQYLGVNGAQIEVEGWRVCLEIRTEPLSEAVLPGTDRIMGYIKERDFIHGNTIPSGGYECLVVERFAYRNSRDGPVYQKVFMIVLEFGGAGSGVARRKTFITLDTLAGVDFVCSGPRKERVVLE</sequence>
<evidence type="ECO:0000313" key="3">
    <source>
        <dbReference type="Proteomes" id="UP001326199"/>
    </source>
</evidence>
<protein>
    <recommendedName>
        <fullName evidence="1">Heterokaryon incompatibility domain-containing protein</fullName>
    </recommendedName>
</protein>
<reference evidence="2 3" key="1">
    <citation type="journal article" date="2023" name="bioRxiv">
        <title>High-quality genome assemblies of four members of thePodospora anserinaspecies complex.</title>
        <authorList>
            <person name="Ament-Velasquez S.L."/>
            <person name="Vogan A.A."/>
            <person name="Wallerman O."/>
            <person name="Hartmann F."/>
            <person name="Gautier V."/>
            <person name="Silar P."/>
            <person name="Giraud T."/>
            <person name="Johannesson H."/>
        </authorList>
    </citation>
    <scope>NUCLEOTIDE SEQUENCE [LARGE SCALE GENOMIC DNA]</scope>
    <source>
        <strain evidence="2 3">CBS 411.78</strain>
    </source>
</reference>
<gene>
    <name evidence="2" type="ORF">QC763_606730</name>
</gene>
<accession>A0ABR0H599</accession>
<dbReference type="GeneID" id="87934853"/>
<dbReference type="PANTHER" id="PTHR33112">
    <property type="entry name" value="DOMAIN PROTEIN, PUTATIVE-RELATED"/>
    <property type="match status" value="1"/>
</dbReference>
<dbReference type="RefSeq" id="XP_062763189.1">
    <property type="nucleotide sequence ID" value="XM_062914510.1"/>
</dbReference>
<dbReference type="Pfam" id="PF06985">
    <property type="entry name" value="HET"/>
    <property type="match status" value="1"/>
</dbReference>
<comment type="caution">
    <text evidence="2">The sequence shown here is derived from an EMBL/GenBank/DDBJ whole genome shotgun (WGS) entry which is preliminary data.</text>
</comment>
<evidence type="ECO:0000259" key="1">
    <source>
        <dbReference type="Pfam" id="PF06985"/>
    </source>
</evidence>
<name>A0ABR0H599_9PEZI</name>
<feature type="domain" description="Heterokaryon incompatibility" evidence="1">
    <location>
        <begin position="260"/>
        <end position="397"/>
    </location>
</feature>
<proteinExistence type="predicted"/>
<evidence type="ECO:0000313" key="2">
    <source>
        <dbReference type="EMBL" id="KAK4663223.1"/>
    </source>
</evidence>
<dbReference type="Proteomes" id="UP001326199">
    <property type="component" value="Unassembled WGS sequence"/>
</dbReference>
<dbReference type="EMBL" id="JAFFHB010000008">
    <property type="protein sequence ID" value="KAK4663223.1"/>
    <property type="molecule type" value="Genomic_DNA"/>
</dbReference>
<dbReference type="PANTHER" id="PTHR33112:SF12">
    <property type="entry name" value="HETEROKARYON INCOMPATIBILITY DOMAIN-CONTAINING PROTEIN"/>
    <property type="match status" value="1"/>
</dbReference>